<reference evidence="8" key="1">
    <citation type="submission" date="2021-05" db="EMBL/GenBank/DDBJ databases">
        <title>A free-living protist that lacks canonical eukaryotic 1 DNA replication and segregation systems.</title>
        <authorList>
            <person name="Salas-Leiva D.E."/>
            <person name="Tromer E.C."/>
            <person name="Curtis B.A."/>
            <person name="Jerlstrom-Hultqvist J."/>
            <person name="Kolisko M."/>
            <person name="Yi Z."/>
            <person name="Salas-Leiva J.S."/>
            <person name="Gallot-Lavallee L."/>
            <person name="Kops G.J.P.L."/>
            <person name="Archibald J.M."/>
            <person name="Simpson A.G.B."/>
            <person name="Roger A.J."/>
        </authorList>
    </citation>
    <scope>NUCLEOTIDE SEQUENCE</scope>
    <source>
        <strain evidence="8">BICM</strain>
    </source>
</reference>
<dbReference type="Pfam" id="PF10607">
    <property type="entry name" value="CTLH"/>
    <property type="match status" value="1"/>
</dbReference>
<evidence type="ECO:0000256" key="2">
    <source>
        <dbReference type="ARBA" id="ARBA00022490"/>
    </source>
</evidence>
<evidence type="ECO:0000256" key="6">
    <source>
        <dbReference type="PROSITE-ProRule" id="PRU01215"/>
    </source>
</evidence>
<feature type="zinc finger region" description="RING-Gid-type" evidence="6">
    <location>
        <begin position="334"/>
        <end position="378"/>
    </location>
</feature>
<dbReference type="InterPro" id="IPR044063">
    <property type="entry name" value="ZF_RING_GID"/>
</dbReference>
<dbReference type="InterPro" id="IPR037683">
    <property type="entry name" value="Rmd5_dRing"/>
</dbReference>
<organism evidence="8 9">
    <name type="scientific">Carpediemonas membranifera</name>
    <dbReference type="NCBI Taxonomy" id="201153"/>
    <lineage>
        <taxon>Eukaryota</taxon>
        <taxon>Metamonada</taxon>
        <taxon>Carpediemonas-like organisms</taxon>
        <taxon>Carpediemonas</taxon>
    </lineage>
</organism>
<evidence type="ECO:0000256" key="1">
    <source>
        <dbReference type="ARBA" id="ARBA00004496"/>
    </source>
</evidence>
<dbReference type="GO" id="GO:0061630">
    <property type="term" value="F:ubiquitin protein ligase activity"/>
    <property type="evidence" value="ECO:0007669"/>
    <property type="project" value="InterPro"/>
</dbReference>
<dbReference type="AlphaFoldDB" id="A0A8J6AU37"/>
<evidence type="ECO:0000313" key="8">
    <source>
        <dbReference type="EMBL" id="KAG9394213.1"/>
    </source>
</evidence>
<dbReference type="EMBL" id="JAHDYR010000016">
    <property type="protein sequence ID" value="KAG9394213.1"/>
    <property type="molecule type" value="Genomic_DNA"/>
</dbReference>
<dbReference type="Proteomes" id="UP000717585">
    <property type="component" value="Unassembled WGS sequence"/>
</dbReference>
<keyword evidence="2" id="KW-0963">Cytoplasm</keyword>
<keyword evidence="9" id="KW-1185">Reference proteome</keyword>
<dbReference type="InterPro" id="IPR013083">
    <property type="entry name" value="Znf_RING/FYVE/PHD"/>
</dbReference>
<evidence type="ECO:0000256" key="5">
    <source>
        <dbReference type="ARBA" id="ARBA00022833"/>
    </source>
</evidence>
<dbReference type="CDD" id="cd16652">
    <property type="entry name" value="dRING_Rmd5p-like"/>
    <property type="match status" value="1"/>
</dbReference>
<dbReference type="Gene3D" id="3.30.40.10">
    <property type="entry name" value="Zinc/RING finger domain, C3HC4 (zinc finger)"/>
    <property type="match status" value="1"/>
</dbReference>
<dbReference type="GO" id="GO:0005634">
    <property type="term" value="C:nucleus"/>
    <property type="evidence" value="ECO:0007669"/>
    <property type="project" value="TreeGrafter"/>
</dbReference>
<sequence length="392" mass="42990">MTDGASSKKSVLDLCKSISKTHRKHQSSIQEKLASLRSAISDSMDLADSDTADNEVFEQLRDFAGHVQAEVEKENKRFHNQVSRAIRVIEKRAPAPNERLDVEIPTDLVNMAIADHFIQGEPDSVLEAFEAVVGLPPKPEARESFKTMHEVVADIRQGKMGSLRAWIEANSERLKARQITLEFEFHRAVFVRTLTMDGGSPGDARTYAAAHFPGALAGFGETITASLIDEVKLLLGSLVFFSEASKGVDMPRYRTLFVTNPLVALEASFKSAICEVTGIAAESPLEKIVQAGVDVSDQMEQAIAFLAPDWASRPTFDTAVEVPDKYSFHSIIICPVSKEPTTVDNPPVRLKCGHVVSKSVAESLAASSRSRLFKCPTCPVESRMSDVRTLVF</sequence>
<dbReference type="OrthoDB" id="1933281at2759"/>
<dbReference type="GO" id="GO:0008270">
    <property type="term" value="F:zinc ion binding"/>
    <property type="evidence" value="ECO:0007669"/>
    <property type="project" value="UniProtKB-KW"/>
</dbReference>
<gene>
    <name evidence="8" type="ORF">J8273_4315</name>
</gene>
<dbReference type="GO" id="GO:0043161">
    <property type="term" value="P:proteasome-mediated ubiquitin-dependent protein catabolic process"/>
    <property type="evidence" value="ECO:0007669"/>
    <property type="project" value="InterPro"/>
</dbReference>
<protein>
    <submittedName>
        <fullName evidence="8">CTLH/CRA C-terminal to LisH motif domain</fullName>
    </submittedName>
</protein>
<comment type="caution">
    <text evidence="8">The sequence shown here is derived from an EMBL/GenBank/DDBJ whole genome shotgun (WGS) entry which is preliminary data.</text>
</comment>
<proteinExistence type="predicted"/>
<comment type="subcellular location">
    <subcellularLocation>
        <location evidence="1">Cytoplasm</location>
    </subcellularLocation>
</comment>
<dbReference type="GO" id="GO:0005737">
    <property type="term" value="C:cytoplasm"/>
    <property type="evidence" value="ECO:0007669"/>
    <property type="project" value="UniProtKB-SubCell"/>
</dbReference>
<dbReference type="InterPro" id="IPR024964">
    <property type="entry name" value="CTLH/CRA"/>
</dbReference>
<feature type="domain" description="RING-Gid-type" evidence="7">
    <location>
        <begin position="334"/>
        <end position="378"/>
    </location>
</feature>
<name>A0A8J6AU37_9EUKA</name>
<evidence type="ECO:0000256" key="3">
    <source>
        <dbReference type="ARBA" id="ARBA00022723"/>
    </source>
</evidence>
<dbReference type="PANTHER" id="PTHR12170">
    <property type="entry name" value="MACROPHAGE ERYTHROBLAST ATTACHER-RELATED"/>
    <property type="match status" value="1"/>
</dbReference>
<evidence type="ECO:0000256" key="4">
    <source>
        <dbReference type="ARBA" id="ARBA00022771"/>
    </source>
</evidence>
<dbReference type="GO" id="GO:0034657">
    <property type="term" value="C:GID complex"/>
    <property type="evidence" value="ECO:0007669"/>
    <property type="project" value="TreeGrafter"/>
</dbReference>
<dbReference type="FunFam" id="3.30.40.10:FF:000143">
    <property type="entry name" value="Regulator of gluconeogenesis Rmd5"/>
    <property type="match status" value="1"/>
</dbReference>
<keyword evidence="5" id="KW-0862">Zinc</keyword>
<dbReference type="SUPFAM" id="SSF57850">
    <property type="entry name" value="RING/U-box"/>
    <property type="match status" value="1"/>
</dbReference>
<keyword evidence="3" id="KW-0479">Metal-binding</keyword>
<evidence type="ECO:0000313" key="9">
    <source>
        <dbReference type="Proteomes" id="UP000717585"/>
    </source>
</evidence>
<evidence type="ECO:0000259" key="7">
    <source>
        <dbReference type="PROSITE" id="PS51867"/>
    </source>
</evidence>
<dbReference type="InterPro" id="IPR045098">
    <property type="entry name" value="Fyv10_fam"/>
</dbReference>
<dbReference type="PROSITE" id="PS51867">
    <property type="entry name" value="ZF_RING_GID"/>
    <property type="match status" value="1"/>
</dbReference>
<accession>A0A8J6AU37</accession>
<dbReference type="PANTHER" id="PTHR12170:SF3">
    <property type="entry name" value="GH10162P"/>
    <property type="match status" value="1"/>
</dbReference>
<keyword evidence="4 6" id="KW-0863">Zinc-finger</keyword>